<reference evidence="10 12" key="2">
    <citation type="submission" date="2018-06" db="EMBL/GenBank/DDBJ databases">
        <authorList>
            <consortium name="Pathogen Informatics"/>
            <person name="Doyle S."/>
        </authorList>
    </citation>
    <scope>NUCLEOTIDE SEQUENCE [LARGE SCALE GENOMIC DNA]</scope>
    <source>
        <strain evidence="10 12">NCTC13832</strain>
    </source>
</reference>
<evidence type="ECO:0000256" key="7">
    <source>
        <dbReference type="ARBA" id="ARBA00049244"/>
    </source>
</evidence>
<dbReference type="InterPro" id="IPR027417">
    <property type="entry name" value="P-loop_NTPase"/>
</dbReference>
<evidence type="ECO:0000313" key="10">
    <source>
        <dbReference type="EMBL" id="SUM56552.1"/>
    </source>
</evidence>
<dbReference type="Pfam" id="PF09115">
    <property type="entry name" value="DNApol3-delta_C"/>
    <property type="match status" value="1"/>
</dbReference>
<evidence type="ECO:0000256" key="1">
    <source>
        <dbReference type="ARBA" id="ARBA00012417"/>
    </source>
</evidence>
<proteinExistence type="predicted"/>
<evidence type="ECO:0000256" key="6">
    <source>
        <dbReference type="ARBA" id="ARBA00022932"/>
    </source>
</evidence>
<reference evidence="9 11" key="1">
    <citation type="submission" date="2015-01" db="EMBL/GenBank/DDBJ databases">
        <authorList>
            <person name="Guo J."/>
        </authorList>
    </citation>
    <scope>NUCLEOTIDE SEQUENCE [LARGE SCALE GENOMIC DNA]</scope>
    <source>
        <strain evidence="9 11">DSM 22147</strain>
    </source>
</reference>
<accession>A0A0D6XM78</accession>
<dbReference type="PANTHER" id="PTHR11669:SF8">
    <property type="entry name" value="DNA POLYMERASE III SUBUNIT DELTA"/>
    <property type="match status" value="1"/>
</dbReference>
<evidence type="ECO:0000313" key="11">
    <source>
        <dbReference type="Proteomes" id="UP000032366"/>
    </source>
</evidence>
<sequence length="309" mass="35860">MTEMERLTAAYRNGKLSHAYLFEGNDAEAMTTTALAFAQLILCQDNEQCRMKVEMHNHPDFHYVRTEETNIKKDQIEELVHHMNRLPIESDYKVYVIQDFEKLTVQGENSILKFLEEPPANTVAILLSTKPEQILDTIHSRCQHVYFKPMQRADFVTYLVDHADFTRPIAALMSAYTTQVEVATQLAETYELAPLRQVILQWCDKLVKQREMALIGVIELLKHAKNRQLQQLVLATMNAYFQDLLYIKVGMHEKIVFTELQEDYEAIATTLSYRQLTHIIETITEAHKKLMQNVNPALVFEQIVIKMKG</sequence>
<dbReference type="AlphaFoldDB" id="A0A0D6XM78"/>
<dbReference type="Proteomes" id="UP000254100">
    <property type="component" value="Unassembled WGS sequence"/>
</dbReference>
<dbReference type="GO" id="GO:0006261">
    <property type="term" value="P:DNA-templated DNA replication"/>
    <property type="evidence" value="ECO:0007669"/>
    <property type="project" value="TreeGrafter"/>
</dbReference>
<feature type="domain" description="DNA polymerase III delta subunit C-terminal" evidence="8">
    <location>
        <begin position="203"/>
        <end position="306"/>
    </location>
</feature>
<evidence type="ECO:0000313" key="9">
    <source>
        <dbReference type="EMBL" id="KIX89894.1"/>
    </source>
</evidence>
<gene>
    <name evidence="10" type="primary">holB</name>
    <name evidence="10" type="ORF">NCTC13832_00190</name>
    <name evidence="9" type="ORF">TP70_10830</name>
</gene>
<keyword evidence="6" id="KW-0239">DNA-directed DNA polymerase</keyword>
<keyword evidence="5" id="KW-0235">DNA replication</keyword>
<dbReference type="STRING" id="569857.TP70_10830"/>
<dbReference type="PANTHER" id="PTHR11669">
    <property type="entry name" value="REPLICATION FACTOR C / DNA POLYMERASE III GAMMA-TAU SUBUNIT"/>
    <property type="match status" value="1"/>
</dbReference>
<dbReference type="InterPro" id="IPR050238">
    <property type="entry name" value="DNA_Rep/Repair_Clamp_Loader"/>
</dbReference>
<name>A0A0D6XM78_9STAP</name>
<dbReference type="OrthoDB" id="9810148at2"/>
<dbReference type="RefSeq" id="WP_044361598.1">
    <property type="nucleotide sequence ID" value="NZ_JXWY01000142.1"/>
</dbReference>
<dbReference type="Pfam" id="PF13177">
    <property type="entry name" value="DNA_pol3_delta2"/>
    <property type="match status" value="1"/>
</dbReference>
<dbReference type="SUPFAM" id="SSF52540">
    <property type="entry name" value="P-loop containing nucleoside triphosphate hydrolases"/>
    <property type="match status" value="1"/>
</dbReference>
<protein>
    <recommendedName>
        <fullName evidence="2">DNA polymerase III subunit delta'</fullName>
        <ecNumber evidence="1">2.7.7.7</ecNumber>
    </recommendedName>
</protein>
<dbReference type="GO" id="GO:0003887">
    <property type="term" value="F:DNA-directed DNA polymerase activity"/>
    <property type="evidence" value="ECO:0007669"/>
    <property type="project" value="UniProtKB-KW"/>
</dbReference>
<dbReference type="EMBL" id="JXWY01000142">
    <property type="protein sequence ID" value="KIX89894.1"/>
    <property type="molecule type" value="Genomic_DNA"/>
</dbReference>
<evidence type="ECO:0000256" key="2">
    <source>
        <dbReference type="ARBA" id="ARBA00014363"/>
    </source>
</evidence>
<organism evidence="10 12">
    <name type="scientific">Staphylococcus microti</name>
    <dbReference type="NCBI Taxonomy" id="569857"/>
    <lineage>
        <taxon>Bacteria</taxon>
        <taxon>Bacillati</taxon>
        <taxon>Bacillota</taxon>
        <taxon>Bacilli</taxon>
        <taxon>Bacillales</taxon>
        <taxon>Staphylococcaceae</taxon>
        <taxon>Staphylococcus</taxon>
    </lineage>
</organism>
<evidence type="ECO:0000256" key="4">
    <source>
        <dbReference type="ARBA" id="ARBA00022695"/>
    </source>
</evidence>
<dbReference type="Gene3D" id="3.40.50.300">
    <property type="entry name" value="P-loop containing nucleotide triphosphate hydrolases"/>
    <property type="match status" value="1"/>
</dbReference>
<dbReference type="GO" id="GO:0003677">
    <property type="term" value="F:DNA binding"/>
    <property type="evidence" value="ECO:0007669"/>
    <property type="project" value="InterPro"/>
</dbReference>
<dbReference type="GO" id="GO:0009360">
    <property type="term" value="C:DNA polymerase III complex"/>
    <property type="evidence" value="ECO:0007669"/>
    <property type="project" value="InterPro"/>
</dbReference>
<evidence type="ECO:0000256" key="3">
    <source>
        <dbReference type="ARBA" id="ARBA00022679"/>
    </source>
</evidence>
<keyword evidence="4 10" id="KW-0548">Nucleotidyltransferase</keyword>
<evidence type="ECO:0000256" key="5">
    <source>
        <dbReference type="ARBA" id="ARBA00022705"/>
    </source>
</evidence>
<evidence type="ECO:0000313" key="12">
    <source>
        <dbReference type="Proteomes" id="UP000254100"/>
    </source>
</evidence>
<comment type="catalytic activity">
    <reaction evidence="7">
        <text>DNA(n) + a 2'-deoxyribonucleoside 5'-triphosphate = DNA(n+1) + diphosphate</text>
        <dbReference type="Rhea" id="RHEA:22508"/>
        <dbReference type="Rhea" id="RHEA-COMP:17339"/>
        <dbReference type="Rhea" id="RHEA-COMP:17340"/>
        <dbReference type="ChEBI" id="CHEBI:33019"/>
        <dbReference type="ChEBI" id="CHEBI:61560"/>
        <dbReference type="ChEBI" id="CHEBI:173112"/>
        <dbReference type="EC" id="2.7.7.7"/>
    </reaction>
</comment>
<keyword evidence="3 10" id="KW-0808">Transferase</keyword>
<dbReference type="EMBL" id="UHDT01000001">
    <property type="protein sequence ID" value="SUM56552.1"/>
    <property type="molecule type" value="Genomic_DNA"/>
</dbReference>
<dbReference type="InterPro" id="IPR015199">
    <property type="entry name" value="DNA_pol_III_delta_C"/>
</dbReference>
<dbReference type="Proteomes" id="UP000032366">
    <property type="component" value="Unassembled WGS sequence"/>
</dbReference>
<keyword evidence="11" id="KW-1185">Reference proteome</keyword>
<dbReference type="EC" id="2.7.7.7" evidence="1"/>
<evidence type="ECO:0000259" key="8">
    <source>
        <dbReference type="Pfam" id="PF09115"/>
    </source>
</evidence>